<reference evidence="2 3" key="1">
    <citation type="submission" date="2024-02" db="EMBL/GenBank/DDBJ databases">
        <title>Genome analysis and characterization of Microbaculum marinisediminis sp. nov., isolated from marine sediment.</title>
        <authorList>
            <person name="Du Z.-J."/>
            <person name="Ye Y.-Q."/>
            <person name="Zhang Z.-R."/>
            <person name="Yuan S.-M."/>
            <person name="Zhang X.-Y."/>
        </authorList>
    </citation>
    <scope>NUCLEOTIDE SEQUENCE [LARGE SCALE GENOMIC DNA]</scope>
    <source>
        <strain evidence="2 3">SDUM1044001</strain>
    </source>
</reference>
<name>A0AAW9RUG9_9HYPH</name>
<gene>
    <name evidence="2" type="ORF">V3328_06985</name>
</gene>
<keyword evidence="3" id="KW-1185">Reference proteome</keyword>
<protein>
    <submittedName>
        <fullName evidence="2">Uncharacterized protein</fullName>
    </submittedName>
</protein>
<keyword evidence="1" id="KW-0812">Transmembrane</keyword>
<organism evidence="2 3">
    <name type="scientific">Microbaculum marinum</name>
    <dbReference type="NCBI Taxonomy" id="1764581"/>
    <lineage>
        <taxon>Bacteria</taxon>
        <taxon>Pseudomonadati</taxon>
        <taxon>Pseudomonadota</taxon>
        <taxon>Alphaproteobacteria</taxon>
        <taxon>Hyphomicrobiales</taxon>
        <taxon>Tepidamorphaceae</taxon>
        <taxon>Microbaculum</taxon>
    </lineage>
</organism>
<dbReference type="RefSeq" id="WP_340328914.1">
    <property type="nucleotide sequence ID" value="NZ_JAZHOF010000003.1"/>
</dbReference>
<evidence type="ECO:0000313" key="3">
    <source>
        <dbReference type="Proteomes" id="UP001378188"/>
    </source>
</evidence>
<proteinExistence type="predicted"/>
<keyword evidence="1" id="KW-1133">Transmembrane helix</keyword>
<dbReference type="EMBL" id="JAZHOF010000003">
    <property type="protein sequence ID" value="MEJ8571211.1"/>
    <property type="molecule type" value="Genomic_DNA"/>
</dbReference>
<sequence>MLQTLLAALPVLIAVAVVLAVAAIAFYTITPLRRWLLDSETLGLGWLQIIAAPVLAAVQHFDPGILAPYLGDKPWFPAFLFAWGILTNLARRFRAEDL</sequence>
<feature type="transmembrane region" description="Helical" evidence="1">
    <location>
        <begin position="6"/>
        <end position="29"/>
    </location>
</feature>
<comment type="caution">
    <text evidence="2">The sequence shown here is derived from an EMBL/GenBank/DDBJ whole genome shotgun (WGS) entry which is preliminary data.</text>
</comment>
<keyword evidence="1" id="KW-0472">Membrane</keyword>
<accession>A0AAW9RUG9</accession>
<dbReference type="AlphaFoldDB" id="A0AAW9RUG9"/>
<dbReference type="Proteomes" id="UP001378188">
    <property type="component" value="Unassembled WGS sequence"/>
</dbReference>
<evidence type="ECO:0000256" key="1">
    <source>
        <dbReference type="SAM" id="Phobius"/>
    </source>
</evidence>
<evidence type="ECO:0000313" key="2">
    <source>
        <dbReference type="EMBL" id="MEJ8571211.1"/>
    </source>
</evidence>